<proteinExistence type="predicted"/>
<evidence type="ECO:0000259" key="1">
    <source>
        <dbReference type="Pfam" id="PF13643"/>
    </source>
</evidence>
<feature type="domain" description="DUF4145" evidence="1">
    <location>
        <begin position="71"/>
        <end position="152"/>
    </location>
</feature>
<dbReference type="EMBL" id="JADOBH010000001">
    <property type="protein sequence ID" value="MBF7955512.1"/>
    <property type="molecule type" value="Genomic_DNA"/>
</dbReference>
<evidence type="ECO:0000313" key="2">
    <source>
        <dbReference type="EMBL" id="MBF7955512.1"/>
    </source>
</evidence>
<accession>A0ABS0DR95</accession>
<comment type="caution">
    <text evidence="2">The sequence shown here is derived from an EMBL/GenBank/DDBJ whole genome shotgun (WGS) entry which is preliminary data.</text>
</comment>
<dbReference type="Pfam" id="PF13643">
    <property type="entry name" value="DUF4145"/>
    <property type="match status" value="1"/>
</dbReference>
<dbReference type="InterPro" id="IPR025285">
    <property type="entry name" value="DUF4145"/>
</dbReference>
<sequence length="174" mass="19423">MIVVVGASTNGATGPYHNAKMSDNTNICINKHPLFVNLGVYPEAKAHAAPDNSPNRAAKFFIEAKENAQRENNETAVMLCRKVIDIATKQILGEDSKKEQLSQRITMLHSKGLITNQMKDWAHIVRMDSNVAVHSDEEFTREEAEGMLGFTEVFLIYSFTLPAMVEAKKQSKEQ</sequence>
<reference evidence="2 3" key="1">
    <citation type="submission" date="2020-11" db="EMBL/GenBank/DDBJ databases">
        <title>Taxonomic investigation of Rahnella spp.</title>
        <authorList>
            <person name="Lee S.D."/>
        </authorList>
    </citation>
    <scope>NUCLEOTIDE SEQUENCE [LARGE SCALE GENOMIC DNA]</scope>
    <source>
        <strain evidence="2 3">SAP-10</strain>
    </source>
</reference>
<gene>
    <name evidence="2" type="ORF">IV431_08130</name>
</gene>
<dbReference type="Proteomes" id="UP000600307">
    <property type="component" value="Unassembled WGS sequence"/>
</dbReference>
<protein>
    <submittedName>
        <fullName evidence="2">DUF4145 domain-containing protein</fullName>
    </submittedName>
</protein>
<evidence type="ECO:0000313" key="3">
    <source>
        <dbReference type="Proteomes" id="UP000600307"/>
    </source>
</evidence>
<organism evidence="2 3">
    <name type="scientific">Rahnella victoriana</name>
    <dbReference type="NCBI Taxonomy" id="1510570"/>
    <lineage>
        <taxon>Bacteria</taxon>
        <taxon>Pseudomonadati</taxon>
        <taxon>Pseudomonadota</taxon>
        <taxon>Gammaproteobacteria</taxon>
        <taxon>Enterobacterales</taxon>
        <taxon>Yersiniaceae</taxon>
        <taxon>Rahnella</taxon>
    </lineage>
</organism>
<keyword evidence="3" id="KW-1185">Reference proteome</keyword>
<name>A0ABS0DR95_9GAMM</name>
<dbReference type="RefSeq" id="WP_195816985.1">
    <property type="nucleotide sequence ID" value="NZ_JADOBH010000001.1"/>
</dbReference>